<reference evidence="2" key="2">
    <citation type="submission" date="2012-06" db="EMBL/GenBank/DDBJ databases">
        <authorList>
            <person name="Yu Y."/>
            <person name="Currie J."/>
            <person name="Lomeli R."/>
            <person name="Angelova A."/>
            <person name="Collura K."/>
            <person name="Wissotski M."/>
            <person name="Campos D."/>
            <person name="Kudrna D."/>
            <person name="Golser W."/>
            <person name="Ashely E."/>
            <person name="Descour A."/>
            <person name="Fernandes J."/>
            <person name="Soderlund C."/>
            <person name="Walbot V."/>
        </authorList>
    </citation>
    <scope>NUCLEOTIDE SEQUENCE</scope>
    <source>
        <strain evidence="2">B73</strain>
    </source>
</reference>
<keyword evidence="1" id="KW-1133">Transmembrane helix</keyword>
<keyword evidence="1" id="KW-0812">Transmembrane</keyword>
<proteinExistence type="evidence at transcript level"/>
<dbReference type="KEGG" id="zma:100284982"/>
<dbReference type="GeneID" id="100284982"/>
<dbReference type="EMBL" id="BT085226">
    <property type="protein sequence ID" value="ACR35579.1"/>
    <property type="molecule type" value="mRNA"/>
</dbReference>
<accession>C4J329</accession>
<sequence>MRCCCCPRGPGSARPRSWTAPAGSAPTAAAAASAAPGESAAAASTTRTAAGREEARILICPPALTRLTTGAPPRSLPRLPRTLAAAIGSAALPLSAVLMILTTGRAARSRSRRATPASGLEVASATLQPSATHQLLLILTVGSVAPPLCHTTARGRGRGRASS</sequence>
<dbReference type="OrthoDB" id="2021148at2759"/>
<organism evidence="2">
    <name type="scientific">Zea mays</name>
    <name type="common">Maize</name>
    <dbReference type="NCBI Taxonomy" id="4577"/>
    <lineage>
        <taxon>Eukaryota</taxon>
        <taxon>Viridiplantae</taxon>
        <taxon>Streptophyta</taxon>
        <taxon>Embryophyta</taxon>
        <taxon>Tracheophyta</taxon>
        <taxon>Spermatophyta</taxon>
        <taxon>Magnoliopsida</taxon>
        <taxon>Liliopsida</taxon>
        <taxon>Poales</taxon>
        <taxon>Poaceae</taxon>
        <taxon>PACMAD clade</taxon>
        <taxon>Panicoideae</taxon>
        <taxon>Andropogonodae</taxon>
        <taxon>Andropogoneae</taxon>
        <taxon>Tripsacinae</taxon>
        <taxon>Zea</taxon>
    </lineage>
</organism>
<evidence type="ECO:0000256" key="1">
    <source>
        <dbReference type="SAM" id="Phobius"/>
    </source>
</evidence>
<dbReference type="AlphaFoldDB" id="C4J329"/>
<keyword evidence="1" id="KW-0472">Membrane</keyword>
<name>C4J329_MAIZE</name>
<reference evidence="2" key="1">
    <citation type="journal article" date="2009" name="PLoS Genet.">
        <title>Sequencing, mapping, and analysis of 27,455 maize full-length cDNAs.</title>
        <authorList>
            <person name="Soderlund C."/>
            <person name="Descour A."/>
            <person name="Kudrna D."/>
            <person name="Bomhoff M."/>
            <person name="Boyd L."/>
            <person name="Currie J."/>
            <person name="Angelova A."/>
            <person name="Collura K."/>
            <person name="Wissotski M."/>
            <person name="Ashley E."/>
            <person name="Morrow D."/>
            <person name="Fernandes J."/>
            <person name="Walbot V."/>
            <person name="Yu Y."/>
        </authorList>
    </citation>
    <scope>NUCLEOTIDE SEQUENCE</scope>
    <source>
        <strain evidence="2">B73</strain>
    </source>
</reference>
<dbReference type="RefSeq" id="NP_001151349.2">
    <property type="nucleotide sequence ID" value="NM_001157877.2"/>
</dbReference>
<evidence type="ECO:0000313" key="2">
    <source>
        <dbReference type="EMBL" id="ACR35579.1"/>
    </source>
</evidence>
<protein>
    <submittedName>
        <fullName evidence="2">Uncharacterized protein</fullName>
    </submittedName>
</protein>
<feature type="transmembrane region" description="Helical" evidence="1">
    <location>
        <begin position="83"/>
        <end position="103"/>
    </location>
</feature>